<evidence type="ECO:0000256" key="1">
    <source>
        <dbReference type="SAM" id="Coils"/>
    </source>
</evidence>
<name>A0A154P505_DUFNO</name>
<sequence>MDFNLPELTANETSQNDHSNLVNVTQSYLLLKKRICDTHEVIQQYNDKLKECEHLKTDLDATNKQAKKVACNYNSMLAKVIKLELQNTEYKKNIESLTTQVNDRQVKAAADQQHIQQLICKIKDVESQHNDKVMQYDLKKSSLEVRVKELEQELKNVKKSYDLKTKKMEEKKKVENKTPTKNKVKMKDVGSITTLTMDEIVQKQKVSDKCVMTDEFYNVKDNMYPIFCAKCEVLLEPTPLEKICEIMTESCPKLIEKISSPLKKVTLPPLISPGMNNERCKTENVTVLPETQPSHLQNRTVDPHFIPTNPLASHEQMTLSRTDYCNNFPQTSSLMNQNSYCIGSTPVNPLSLANMSTTSQNNHCDEASTLASSLLLISSLQKRIDTLEMKVKKKFNKKNSEQNSNLWQRTHQNPCCMHDINNISVQSKDISRVETTNLECNNRSKTSTCSAQSTDTDELETVDRVRNSVESRKSLGGETDSGILSDSVESNKLIQLEGDLDSCIVSTDCKHARDEKSSMENTQAFTGSFRILRSQSKEKSPIKLIKTSRLTEEVVDSKVLKPNEQIEEIDLNDLQEIENCESHVSYSLQGEKHFEKEVEDIKDDDYVPKKKPRIAHVPKKIPDRYSIDIDESVVTQTMVKGDSNVGSENKCSNRTNELKPNSSNSMHSNTTNVPENNNINEMSTIDIKPFSHSPDNDLENKNLSMVDMNSSRDSTNLTMSSLDDSFEGLMEFDELKTEATNEYKQIKQEYQNNSPHSKNAILEADNNTNKFDDESSKNGTDQSSKLSTLNAVLSNNLNPLPYQDNDNSSRNGSTTENDVYVCKRNVQEVVRNQSCDVNGSLVSSEDIHLMNVQDNDTNKITKVYATKLNSNAGSKLESQSLLARIRQFASTNKSSTTNCNNQSMNLLRISLITDKFVNKQLQRLVDCDWKVCAVHWDVIDKLKTTCTPCVIAKGIVDFFSSEEQSNKSLDNSHTPPAPLMTQTQQRIAALLIDLEKSNPMIFQLVQTGIEYKLFRLNQQIERSVVESLARMYTILARIKKDRGKVRIFCCDALYCLGVNAILVLYTVFTCWPETFPNNETNKELLPECMAHLIMTQQAVDYPKLKALKNLVSLFYKYPTGTISKDMLNKLLSALQEKSDAEIEAAIILLAKREGTAWTYKNIIRGALLPMIINNKLPSAYRSFCLLGNLMRVFPVGDKNNSVGEIVEQLCDLINSGEVSEEQQEGIISALLSLSRHKFDDVVQNVIKWTPTAPLHDRTTEQINGLLNQRPPDFWKGYLRTNKLFVKTSTT</sequence>
<accession>A0A154P505</accession>
<dbReference type="Proteomes" id="UP000076502">
    <property type="component" value="Unassembled WGS sequence"/>
</dbReference>
<feature type="region of interest" description="Disordered" evidence="2">
    <location>
        <begin position="642"/>
        <end position="678"/>
    </location>
</feature>
<evidence type="ECO:0000256" key="2">
    <source>
        <dbReference type="SAM" id="MobiDB-lite"/>
    </source>
</evidence>
<feature type="region of interest" description="Disordered" evidence="2">
    <location>
        <begin position="444"/>
        <end position="463"/>
    </location>
</feature>
<feature type="region of interest" description="Disordered" evidence="2">
    <location>
        <begin position="795"/>
        <end position="815"/>
    </location>
</feature>
<dbReference type="STRING" id="178035.A0A154P505"/>
<proteinExistence type="predicted"/>
<protein>
    <submittedName>
        <fullName evidence="3">Uncharacterized protein</fullName>
    </submittedName>
</protein>
<organism evidence="3 4">
    <name type="scientific">Dufourea novaeangliae</name>
    <name type="common">Sweat bee</name>
    <dbReference type="NCBI Taxonomy" id="178035"/>
    <lineage>
        <taxon>Eukaryota</taxon>
        <taxon>Metazoa</taxon>
        <taxon>Ecdysozoa</taxon>
        <taxon>Arthropoda</taxon>
        <taxon>Hexapoda</taxon>
        <taxon>Insecta</taxon>
        <taxon>Pterygota</taxon>
        <taxon>Neoptera</taxon>
        <taxon>Endopterygota</taxon>
        <taxon>Hymenoptera</taxon>
        <taxon>Apocrita</taxon>
        <taxon>Aculeata</taxon>
        <taxon>Apoidea</taxon>
        <taxon>Anthophila</taxon>
        <taxon>Halictidae</taxon>
        <taxon>Rophitinae</taxon>
        <taxon>Dufourea</taxon>
    </lineage>
</organism>
<dbReference type="EMBL" id="KQ434820">
    <property type="protein sequence ID" value="KZC07025.1"/>
    <property type="molecule type" value="Genomic_DNA"/>
</dbReference>
<dbReference type="InterPro" id="IPR016024">
    <property type="entry name" value="ARM-type_fold"/>
</dbReference>
<gene>
    <name evidence="3" type="ORF">WN55_08909</name>
</gene>
<evidence type="ECO:0000313" key="4">
    <source>
        <dbReference type="Proteomes" id="UP000076502"/>
    </source>
</evidence>
<reference evidence="3 4" key="1">
    <citation type="submission" date="2015-07" db="EMBL/GenBank/DDBJ databases">
        <title>The genome of Dufourea novaeangliae.</title>
        <authorList>
            <person name="Pan H."/>
            <person name="Kapheim K."/>
        </authorList>
    </citation>
    <scope>NUCLEOTIDE SEQUENCE [LARGE SCALE GENOMIC DNA]</scope>
    <source>
        <strain evidence="3">0120121106</strain>
        <tissue evidence="3">Whole body</tissue>
    </source>
</reference>
<dbReference type="OrthoDB" id="6368736at2759"/>
<feature type="coiled-coil region" evidence="1">
    <location>
        <begin position="42"/>
        <end position="100"/>
    </location>
</feature>
<feature type="compositionally biased region" description="Polar residues" evidence="2">
    <location>
        <begin position="642"/>
        <end position="660"/>
    </location>
</feature>
<evidence type="ECO:0000313" key="3">
    <source>
        <dbReference type="EMBL" id="KZC07025.1"/>
    </source>
</evidence>
<keyword evidence="1" id="KW-0175">Coiled coil</keyword>
<feature type="compositionally biased region" description="Polar residues" evidence="2">
    <location>
        <begin position="444"/>
        <end position="454"/>
    </location>
</feature>
<dbReference type="SUPFAM" id="SSF48371">
    <property type="entry name" value="ARM repeat"/>
    <property type="match status" value="1"/>
</dbReference>
<feature type="compositionally biased region" description="Low complexity" evidence="2">
    <location>
        <begin position="661"/>
        <end position="678"/>
    </location>
</feature>
<keyword evidence="4" id="KW-1185">Reference proteome</keyword>
<feature type="coiled-coil region" evidence="1">
    <location>
        <begin position="133"/>
        <end position="167"/>
    </location>
</feature>